<evidence type="ECO:0000313" key="1">
    <source>
        <dbReference type="EMBL" id="MTH62077.1"/>
    </source>
</evidence>
<dbReference type="RefSeq" id="WP_155042028.1">
    <property type="nucleotide sequence ID" value="NZ_JBHGCD010000022.1"/>
</dbReference>
<dbReference type="AlphaFoldDB" id="A0A844HUQ7"/>
<name>A0A844HUQ7_9RHOB</name>
<gene>
    <name evidence="1" type="ORF">GL300_23035</name>
</gene>
<reference evidence="1 2" key="1">
    <citation type="submission" date="2019-11" db="EMBL/GenBank/DDBJ databases">
        <authorList>
            <person name="Dong K."/>
        </authorList>
    </citation>
    <scope>NUCLEOTIDE SEQUENCE [LARGE SCALE GENOMIC DNA]</scope>
    <source>
        <strain evidence="1 2">NBRC 112902</strain>
    </source>
</reference>
<comment type="caution">
    <text evidence="1">The sequence shown here is derived from an EMBL/GenBank/DDBJ whole genome shotgun (WGS) entry which is preliminary data.</text>
</comment>
<accession>A0A844HUQ7</accession>
<protein>
    <submittedName>
        <fullName evidence="1">Uncharacterized protein</fullName>
    </submittedName>
</protein>
<proteinExistence type="predicted"/>
<dbReference type="EMBL" id="WMIG01000025">
    <property type="protein sequence ID" value="MTH62077.1"/>
    <property type="molecule type" value="Genomic_DNA"/>
</dbReference>
<dbReference type="Proteomes" id="UP000449846">
    <property type="component" value="Unassembled WGS sequence"/>
</dbReference>
<sequence length="97" mass="10433">MTRITYDSDDQVSIVLSSGCEGECELTLVQDGDHVQVVLDGKVVALLLDADADDISNASVSQGNAGKCIDFVRSICKSGRDQVKRAPRCLPDQTSWC</sequence>
<keyword evidence="2" id="KW-1185">Reference proteome</keyword>
<evidence type="ECO:0000313" key="2">
    <source>
        <dbReference type="Proteomes" id="UP000449846"/>
    </source>
</evidence>
<organism evidence="1 2">
    <name type="scientific">Paracoccus litorisediminis</name>
    <dbReference type="NCBI Taxonomy" id="2006130"/>
    <lineage>
        <taxon>Bacteria</taxon>
        <taxon>Pseudomonadati</taxon>
        <taxon>Pseudomonadota</taxon>
        <taxon>Alphaproteobacteria</taxon>
        <taxon>Rhodobacterales</taxon>
        <taxon>Paracoccaceae</taxon>
        <taxon>Paracoccus</taxon>
    </lineage>
</organism>